<evidence type="ECO:0000256" key="1">
    <source>
        <dbReference type="ARBA" id="ARBA00001335"/>
    </source>
</evidence>
<keyword evidence="14" id="KW-1185">Reference proteome</keyword>
<evidence type="ECO:0000313" key="14">
    <source>
        <dbReference type="Proteomes" id="UP000247702"/>
    </source>
</evidence>
<dbReference type="SUPFAM" id="SSF53187">
    <property type="entry name" value="Zn-dependent exopeptidases"/>
    <property type="match status" value="1"/>
</dbReference>
<evidence type="ECO:0000256" key="9">
    <source>
        <dbReference type="ARBA" id="ARBA00022833"/>
    </source>
</evidence>
<dbReference type="GO" id="GO:0008270">
    <property type="term" value="F:zinc ion binding"/>
    <property type="evidence" value="ECO:0007669"/>
    <property type="project" value="InterPro"/>
</dbReference>
<dbReference type="EMBL" id="BLAL01000300">
    <property type="protein sequence ID" value="GET01668.1"/>
    <property type="molecule type" value="Genomic_DNA"/>
</dbReference>
<dbReference type="CDD" id="cd05658">
    <property type="entry name" value="M18_DAP"/>
    <property type="match status" value="1"/>
</dbReference>
<dbReference type="Proteomes" id="UP000247702">
    <property type="component" value="Unassembled WGS sequence"/>
</dbReference>
<dbReference type="GO" id="GO:0000324">
    <property type="term" value="C:fungal-type vacuole"/>
    <property type="evidence" value="ECO:0007669"/>
    <property type="project" value="TreeGrafter"/>
</dbReference>
<dbReference type="OrthoDB" id="9880441at2759"/>
<dbReference type="GO" id="GO:0008237">
    <property type="term" value="F:metallopeptidase activity"/>
    <property type="evidence" value="ECO:0007669"/>
    <property type="project" value="UniProtKB-KW"/>
</dbReference>
<evidence type="ECO:0000256" key="2">
    <source>
        <dbReference type="ARBA" id="ARBA00001947"/>
    </source>
</evidence>
<keyword evidence="7 11" id="KW-0479">Metal-binding</keyword>
<dbReference type="NCBIfam" id="NF002759">
    <property type="entry name" value="PRK02813.1"/>
    <property type="match status" value="1"/>
</dbReference>
<dbReference type="PANTHER" id="PTHR28570:SF3">
    <property type="entry name" value="ASPARTYL AMINOPEPTIDASE"/>
    <property type="match status" value="1"/>
</dbReference>
<keyword evidence="8 11" id="KW-0378">Hydrolase</keyword>
<dbReference type="InterPro" id="IPR023358">
    <property type="entry name" value="Peptidase_M18_dom2"/>
</dbReference>
<reference evidence="13" key="2">
    <citation type="submission" date="2019-10" db="EMBL/GenBank/DDBJ databases">
        <title>Conservation and host-specific expression of non-tandemly repeated heterogenous ribosome RNA gene in arbuscular mycorrhizal fungi.</title>
        <authorList>
            <person name="Maeda T."/>
            <person name="Kobayashi Y."/>
            <person name="Nakagawa T."/>
            <person name="Ezawa T."/>
            <person name="Yamaguchi K."/>
            <person name="Bino T."/>
            <person name="Nishimoto Y."/>
            <person name="Shigenobu S."/>
            <person name="Kawaguchi M."/>
        </authorList>
    </citation>
    <scope>NUCLEOTIDE SEQUENCE</scope>
    <source>
        <strain evidence="13">HR1</strain>
    </source>
</reference>
<dbReference type="AlphaFoldDB" id="A0A2Z6R198"/>
<evidence type="ECO:0000313" key="13">
    <source>
        <dbReference type="EMBL" id="GET01668.1"/>
    </source>
</evidence>
<sequence>MDINSTPPDVASDFIKFVNNSPSPFHAVEEARTRLVAAGYEELKERDNWKDILKNNGKYYFTRNRSTIVAFAIGGEYKPGNGFSMAGAHTDSPCLKVKPISKKEKDGYLQVGVEPYGGGLWHTWFDRDLSVAGRVMVETKKNKFEHRLVRITRPILRIPTLAIHLDRDVREGFKFNNETHLTPLIATASKALAGNKENNEEKNVKHHPALLNVLIQELGCNAVNEIHDFELCLYDTQPSTIGGAYNEFIFSPRLDNLMMTYTVLTGLINSTKNTSESLCNDPNIRLITLFDNEEIGSTTAHGANSSLLETTLRRICNANAKTGYETIFEEAIHKSFMISADMAHAVHPNYCERYEENHRPKMNQGIVIKTNANQRYATTSATSLILRQAAKKYEVPLQEFVVRSDLPCGSTIGPMISSNLGLRTVDIGNPQLSMHSIRETAGTDDVDHAIKLFQGYFEDFAKIDENITVD</sequence>
<comment type="cofactor">
    <cofactor evidence="2">
        <name>Zn(2+)</name>
        <dbReference type="ChEBI" id="CHEBI:29105"/>
    </cofactor>
</comment>
<keyword evidence="6 11" id="KW-0645">Protease</keyword>
<keyword evidence="5 11" id="KW-0031">Aminopeptidase</keyword>
<comment type="caution">
    <text evidence="12">The sequence shown here is derived from an EMBL/GenBank/DDBJ whole genome shotgun (WGS) entry which is preliminary data.</text>
</comment>
<accession>A0A2Z6R198</accession>
<gene>
    <name evidence="13" type="ORF">RCL2_002806500</name>
    <name evidence="12" type="ORF">RclHR1_00270013</name>
</gene>
<dbReference type="STRING" id="94130.A0A2Z6R198"/>
<dbReference type="Proteomes" id="UP000615446">
    <property type="component" value="Unassembled WGS sequence"/>
</dbReference>
<evidence type="ECO:0000256" key="10">
    <source>
        <dbReference type="ARBA" id="ARBA00023049"/>
    </source>
</evidence>
<comment type="catalytic activity">
    <reaction evidence="1">
        <text>Release of an N-terminal aspartate or glutamate from a peptide, with a preference for aspartate.</text>
        <dbReference type="EC" id="3.4.11.21"/>
    </reaction>
</comment>
<dbReference type="Gene3D" id="3.40.630.10">
    <property type="entry name" value="Zn peptidases"/>
    <property type="match status" value="1"/>
</dbReference>
<evidence type="ECO:0000256" key="4">
    <source>
        <dbReference type="ARBA" id="ARBA00011965"/>
    </source>
</evidence>
<evidence type="ECO:0000256" key="7">
    <source>
        <dbReference type="ARBA" id="ARBA00022723"/>
    </source>
</evidence>
<comment type="similarity">
    <text evidence="3 11">Belongs to the peptidase M18 family.</text>
</comment>
<protein>
    <recommendedName>
        <fullName evidence="4">aspartyl aminopeptidase</fullName>
        <ecNumber evidence="4">3.4.11.21</ecNumber>
    </recommendedName>
</protein>
<dbReference type="InterPro" id="IPR001948">
    <property type="entry name" value="Peptidase_M18"/>
</dbReference>
<dbReference type="EMBL" id="BEXD01001890">
    <property type="protein sequence ID" value="GBB96167.1"/>
    <property type="molecule type" value="Genomic_DNA"/>
</dbReference>
<evidence type="ECO:0000256" key="6">
    <source>
        <dbReference type="ARBA" id="ARBA00022670"/>
    </source>
</evidence>
<dbReference type="EC" id="3.4.11.21" evidence="4"/>
<keyword evidence="10 11" id="KW-0482">Metalloprotease</keyword>
<reference evidence="12 14" key="1">
    <citation type="submission" date="2017-11" db="EMBL/GenBank/DDBJ databases">
        <title>The genome of Rhizophagus clarus HR1 reveals common genetic basis of auxotrophy among arbuscular mycorrhizal fungi.</title>
        <authorList>
            <person name="Kobayashi Y."/>
        </authorList>
    </citation>
    <scope>NUCLEOTIDE SEQUENCE [LARGE SCALE GENOMIC DNA]</scope>
    <source>
        <strain evidence="12 14">HR1</strain>
    </source>
</reference>
<dbReference type="SUPFAM" id="SSF101821">
    <property type="entry name" value="Aminopeptidase/glucanase lid domain"/>
    <property type="match status" value="1"/>
</dbReference>
<keyword evidence="9 11" id="KW-0862">Zinc</keyword>
<evidence type="ECO:0000256" key="3">
    <source>
        <dbReference type="ARBA" id="ARBA00008290"/>
    </source>
</evidence>
<dbReference type="PANTHER" id="PTHR28570">
    <property type="entry name" value="ASPARTYL AMINOPEPTIDASE"/>
    <property type="match status" value="1"/>
</dbReference>
<dbReference type="Pfam" id="PF02127">
    <property type="entry name" value="Peptidase_M18"/>
    <property type="match status" value="1"/>
</dbReference>
<proteinExistence type="inferred from homology"/>
<dbReference type="GO" id="GO:0004177">
    <property type="term" value="F:aminopeptidase activity"/>
    <property type="evidence" value="ECO:0007669"/>
    <property type="project" value="UniProtKB-KW"/>
</dbReference>
<dbReference type="FunFam" id="2.30.250.10:FF:000001">
    <property type="entry name" value="Aspartyl aminopeptidase 1"/>
    <property type="match status" value="1"/>
</dbReference>
<dbReference type="PRINTS" id="PR00932">
    <property type="entry name" value="AMINO1PTASE"/>
</dbReference>
<dbReference type="GO" id="GO:0006508">
    <property type="term" value="P:proteolysis"/>
    <property type="evidence" value="ECO:0007669"/>
    <property type="project" value="UniProtKB-KW"/>
</dbReference>
<evidence type="ECO:0000313" key="12">
    <source>
        <dbReference type="EMBL" id="GBB96167.1"/>
    </source>
</evidence>
<evidence type="ECO:0000256" key="8">
    <source>
        <dbReference type="ARBA" id="ARBA00022801"/>
    </source>
</evidence>
<evidence type="ECO:0000256" key="5">
    <source>
        <dbReference type="ARBA" id="ARBA00022438"/>
    </source>
</evidence>
<evidence type="ECO:0000256" key="11">
    <source>
        <dbReference type="RuleBase" id="RU004386"/>
    </source>
</evidence>
<dbReference type="Gene3D" id="2.30.250.10">
    <property type="entry name" value="Aminopeptidase i, Domain 2"/>
    <property type="match status" value="1"/>
</dbReference>
<name>A0A2Z6R198_9GLOM</name>
<organism evidence="12 14">
    <name type="scientific">Rhizophagus clarus</name>
    <dbReference type="NCBI Taxonomy" id="94130"/>
    <lineage>
        <taxon>Eukaryota</taxon>
        <taxon>Fungi</taxon>
        <taxon>Fungi incertae sedis</taxon>
        <taxon>Mucoromycota</taxon>
        <taxon>Glomeromycotina</taxon>
        <taxon>Glomeromycetes</taxon>
        <taxon>Glomerales</taxon>
        <taxon>Glomeraceae</taxon>
        <taxon>Rhizophagus</taxon>
    </lineage>
</organism>